<proteinExistence type="inferred from homology"/>
<comment type="similarity">
    <text evidence="1 3">Belongs to the short-chain dehydrogenases/reductases (SDR) family.</text>
</comment>
<dbReference type="PANTHER" id="PTHR43976">
    <property type="entry name" value="SHORT CHAIN DEHYDROGENASE"/>
    <property type="match status" value="1"/>
</dbReference>
<protein>
    <recommendedName>
        <fullName evidence="7">Short-chain dehydrogenase/reductase SDR</fullName>
    </recommendedName>
</protein>
<feature type="region of interest" description="Disordered" evidence="4">
    <location>
        <begin position="224"/>
        <end position="249"/>
    </location>
</feature>
<dbReference type="SUPFAM" id="SSF51735">
    <property type="entry name" value="NAD(P)-binding Rossmann-fold domains"/>
    <property type="match status" value="1"/>
</dbReference>
<dbReference type="PRINTS" id="PR00081">
    <property type="entry name" value="GDHRDH"/>
</dbReference>
<evidence type="ECO:0000313" key="6">
    <source>
        <dbReference type="Proteomes" id="UP000236520"/>
    </source>
</evidence>
<gene>
    <name evidence="5" type="ORF">SMF913_27274</name>
</gene>
<accession>A0A2J7YV90</accession>
<dbReference type="Gene3D" id="3.40.50.720">
    <property type="entry name" value="NAD(P)-binding Rossmann-like Domain"/>
    <property type="match status" value="1"/>
</dbReference>
<evidence type="ECO:0000256" key="1">
    <source>
        <dbReference type="ARBA" id="ARBA00006484"/>
    </source>
</evidence>
<dbReference type="PROSITE" id="PS51257">
    <property type="entry name" value="PROKAR_LIPOPROTEIN"/>
    <property type="match status" value="1"/>
</dbReference>
<dbReference type="Proteomes" id="UP000236520">
    <property type="component" value="Unassembled WGS sequence"/>
</dbReference>
<organism evidence="5 6">
    <name type="scientific">Streptomyces malaysiensis</name>
    <dbReference type="NCBI Taxonomy" id="92644"/>
    <lineage>
        <taxon>Bacteria</taxon>
        <taxon>Bacillati</taxon>
        <taxon>Actinomycetota</taxon>
        <taxon>Actinomycetes</taxon>
        <taxon>Kitasatosporales</taxon>
        <taxon>Streptomycetaceae</taxon>
        <taxon>Streptomyces</taxon>
        <taxon>Streptomyces violaceusniger group</taxon>
    </lineage>
</organism>
<dbReference type="Pfam" id="PF00106">
    <property type="entry name" value="adh_short"/>
    <property type="match status" value="1"/>
</dbReference>
<dbReference type="InterPro" id="IPR036291">
    <property type="entry name" value="NAD(P)-bd_dom_sf"/>
</dbReference>
<dbReference type="AlphaFoldDB" id="A0A2J7YV90"/>
<reference evidence="5 6" key="1">
    <citation type="submission" date="2015-09" db="EMBL/GenBank/DDBJ databases">
        <title>Genome sequence, genome mining and natural product profiling of a biocontrol bacterium Streptomyces malaysiensis F913.</title>
        <authorList>
            <person name="Xu Y."/>
            <person name="Wei J."/>
            <person name="Xie J."/>
            <person name="Li T."/>
            <person name="Zhou Z."/>
        </authorList>
    </citation>
    <scope>NUCLEOTIDE SEQUENCE [LARGE SCALE GENOMIC DNA]</scope>
    <source>
        <strain evidence="5 6">F913</strain>
    </source>
</reference>
<evidence type="ECO:0000256" key="4">
    <source>
        <dbReference type="SAM" id="MobiDB-lite"/>
    </source>
</evidence>
<dbReference type="InterPro" id="IPR051911">
    <property type="entry name" value="SDR_oxidoreductase"/>
</dbReference>
<dbReference type="PROSITE" id="PS00061">
    <property type="entry name" value="ADH_SHORT"/>
    <property type="match status" value="1"/>
</dbReference>
<dbReference type="GO" id="GO:0016491">
    <property type="term" value="F:oxidoreductase activity"/>
    <property type="evidence" value="ECO:0007669"/>
    <property type="project" value="UniProtKB-KW"/>
</dbReference>
<evidence type="ECO:0000313" key="5">
    <source>
        <dbReference type="EMBL" id="PNG91809.1"/>
    </source>
</evidence>
<dbReference type="InterPro" id="IPR002347">
    <property type="entry name" value="SDR_fam"/>
</dbReference>
<sequence length="249" mass="26745">MATAVAKVEAEHGVVGALVNSAGYAMSGCIEEASMAEVREQFETNVYGLARLSRLVLPGMRAHGGGTIVNIPSISGRYAVPGSGFYNATKHAVEALSDSLRNEVADFGVRVVLVEPGPVRTTRFGATYVANLRPVSRTYETFRRESAEYFEAIYTGSRRTLAGSFAIQPDDVARRVARVVAKGVRGGRARARYPVGQSPPTRRAIKERPRMAYLPFGSGPVTACERGTAVPRPPRRTAPAESAACPHRP</sequence>
<comment type="caution">
    <text evidence="5">The sequence shown here is derived from an EMBL/GenBank/DDBJ whole genome shotgun (WGS) entry which is preliminary data.</text>
</comment>
<keyword evidence="6" id="KW-1185">Reference proteome</keyword>
<dbReference type="PRINTS" id="PR00080">
    <property type="entry name" value="SDRFAMILY"/>
</dbReference>
<dbReference type="EMBL" id="LJIW01000002">
    <property type="protein sequence ID" value="PNG91809.1"/>
    <property type="molecule type" value="Genomic_DNA"/>
</dbReference>
<evidence type="ECO:0000256" key="3">
    <source>
        <dbReference type="RuleBase" id="RU000363"/>
    </source>
</evidence>
<name>A0A2J7YV90_STRMQ</name>
<feature type="compositionally biased region" description="Low complexity" evidence="4">
    <location>
        <begin position="237"/>
        <end position="249"/>
    </location>
</feature>
<dbReference type="RefSeq" id="WP_214609361.1">
    <property type="nucleotide sequence ID" value="NZ_LJIW01000002.1"/>
</dbReference>
<evidence type="ECO:0008006" key="7">
    <source>
        <dbReference type="Google" id="ProtNLM"/>
    </source>
</evidence>
<dbReference type="PANTHER" id="PTHR43976:SF16">
    <property type="entry name" value="SHORT-CHAIN DEHYDROGENASE_REDUCTASE FAMILY PROTEIN"/>
    <property type="match status" value="1"/>
</dbReference>
<dbReference type="InterPro" id="IPR020904">
    <property type="entry name" value="Sc_DH/Rdtase_CS"/>
</dbReference>
<keyword evidence="2" id="KW-0560">Oxidoreductase</keyword>
<evidence type="ECO:0000256" key="2">
    <source>
        <dbReference type="ARBA" id="ARBA00023002"/>
    </source>
</evidence>